<reference evidence="1 2" key="1">
    <citation type="submission" date="2019-08" db="EMBL/GenBank/DDBJ databases">
        <title>Whole genome of Aphis craccivora.</title>
        <authorList>
            <person name="Voronova N.V."/>
            <person name="Shulinski R.S."/>
            <person name="Bandarenka Y.V."/>
            <person name="Zhorov D.G."/>
            <person name="Warner D."/>
        </authorList>
    </citation>
    <scope>NUCLEOTIDE SEQUENCE [LARGE SCALE GENOMIC DNA]</scope>
    <source>
        <strain evidence="1">180601</strain>
        <tissue evidence="1">Whole Body</tissue>
    </source>
</reference>
<accession>A0A6G0Z9Q2</accession>
<gene>
    <name evidence="1" type="ORF">FWK35_00016835</name>
</gene>
<protein>
    <submittedName>
        <fullName evidence="1">Uncharacterized protein</fullName>
    </submittedName>
</protein>
<comment type="caution">
    <text evidence="1">The sequence shown here is derived from an EMBL/GenBank/DDBJ whole genome shotgun (WGS) entry which is preliminary data.</text>
</comment>
<organism evidence="1 2">
    <name type="scientific">Aphis craccivora</name>
    <name type="common">Cowpea aphid</name>
    <dbReference type="NCBI Taxonomy" id="307492"/>
    <lineage>
        <taxon>Eukaryota</taxon>
        <taxon>Metazoa</taxon>
        <taxon>Ecdysozoa</taxon>
        <taxon>Arthropoda</taxon>
        <taxon>Hexapoda</taxon>
        <taxon>Insecta</taxon>
        <taxon>Pterygota</taxon>
        <taxon>Neoptera</taxon>
        <taxon>Paraneoptera</taxon>
        <taxon>Hemiptera</taxon>
        <taxon>Sternorrhyncha</taxon>
        <taxon>Aphidomorpha</taxon>
        <taxon>Aphidoidea</taxon>
        <taxon>Aphididae</taxon>
        <taxon>Aphidini</taxon>
        <taxon>Aphis</taxon>
        <taxon>Aphis</taxon>
    </lineage>
</organism>
<dbReference type="EMBL" id="VUJU01001015">
    <property type="protein sequence ID" value="KAF0767245.1"/>
    <property type="molecule type" value="Genomic_DNA"/>
</dbReference>
<keyword evidence="2" id="KW-1185">Reference proteome</keyword>
<dbReference type="AlphaFoldDB" id="A0A6G0Z9Q2"/>
<name>A0A6G0Z9Q2_APHCR</name>
<dbReference type="Proteomes" id="UP000478052">
    <property type="component" value="Unassembled WGS sequence"/>
</dbReference>
<evidence type="ECO:0000313" key="2">
    <source>
        <dbReference type="Proteomes" id="UP000478052"/>
    </source>
</evidence>
<evidence type="ECO:0000313" key="1">
    <source>
        <dbReference type="EMBL" id="KAF0767245.1"/>
    </source>
</evidence>
<proteinExistence type="predicted"/>
<sequence>MDVRYYRTVFDAILLHGFGRFGRAQKRARSHFIIELTVVSSANASRYWLADNIKKLMTIRTFIYSRQMLQEEVKLLLHGERDYHAEVSRTPVTGFSTIARLTAFEYNSRREQIVARVSVYNIICVVSMNEKRRPHFGLRSHCSV</sequence>